<proteinExistence type="predicted"/>
<protein>
    <submittedName>
        <fullName evidence="1">Uncharacterized protein</fullName>
    </submittedName>
</protein>
<dbReference type="RefSeq" id="WP_285981984.1">
    <property type="nucleotide sequence ID" value="NZ_JASVDS010000002.1"/>
</dbReference>
<accession>A0ABT7LG95</accession>
<evidence type="ECO:0000313" key="1">
    <source>
        <dbReference type="EMBL" id="MDL5031873.1"/>
    </source>
</evidence>
<gene>
    <name evidence="1" type="ORF">QRD43_08120</name>
</gene>
<dbReference type="EMBL" id="JASVDS010000002">
    <property type="protein sequence ID" value="MDL5031873.1"/>
    <property type="molecule type" value="Genomic_DNA"/>
</dbReference>
<name>A0ABT7LG95_9BURK</name>
<organism evidence="1 2">
    <name type="scientific">Roseateles subflavus</name>
    <dbReference type="NCBI Taxonomy" id="3053353"/>
    <lineage>
        <taxon>Bacteria</taxon>
        <taxon>Pseudomonadati</taxon>
        <taxon>Pseudomonadota</taxon>
        <taxon>Betaproteobacteria</taxon>
        <taxon>Burkholderiales</taxon>
        <taxon>Sphaerotilaceae</taxon>
        <taxon>Roseateles</taxon>
    </lineage>
</organism>
<dbReference type="Proteomes" id="UP001238603">
    <property type="component" value="Unassembled WGS sequence"/>
</dbReference>
<keyword evidence="2" id="KW-1185">Reference proteome</keyword>
<reference evidence="1 2" key="1">
    <citation type="submission" date="2023-06" db="EMBL/GenBank/DDBJ databases">
        <title>Pelomonas sp. APW6 16S ribosomal RNA gene genome sequencing and assembly.</title>
        <authorList>
            <person name="Woo H."/>
        </authorList>
    </citation>
    <scope>NUCLEOTIDE SEQUENCE [LARGE SCALE GENOMIC DNA]</scope>
    <source>
        <strain evidence="1 2">APW6</strain>
    </source>
</reference>
<sequence>MNEPIDFLQELNLDNSISVRELEQRLEMEVAQSSMCCGIPDEPVPCQPEPEDELSR</sequence>
<evidence type="ECO:0000313" key="2">
    <source>
        <dbReference type="Proteomes" id="UP001238603"/>
    </source>
</evidence>
<comment type="caution">
    <text evidence="1">The sequence shown here is derived from an EMBL/GenBank/DDBJ whole genome shotgun (WGS) entry which is preliminary data.</text>
</comment>